<evidence type="ECO:0000256" key="6">
    <source>
        <dbReference type="ARBA" id="ARBA00022989"/>
    </source>
</evidence>
<evidence type="ECO:0000256" key="4">
    <source>
        <dbReference type="ARBA" id="ARBA00022544"/>
    </source>
</evidence>
<evidence type="ECO:0000256" key="2">
    <source>
        <dbReference type="ARBA" id="ARBA00007998"/>
    </source>
</evidence>
<evidence type="ECO:0000256" key="5">
    <source>
        <dbReference type="ARBA" id="ARBA00022692"/>
    </source>
</evidence>
<sequence length="373" mass="41653">MISTSGGFCVIQVLSTWQTFCLLFLFQLGTTIVFGFAGGAKQDAWLAALLSATIGIGIVWMFSRIYERNPGETLVSLLQITFGKYVGHLLTSFYIFAFIYESGRILRDLGELMSTFLLPSTPAPFLMLLLVVLVAYACYAGIERIARLAELSIIIVFLFTCVQLILLFFSDVIDFSWLLPVASDWRSIGVTVFPLGLTTTFGEVIVFAVFWKLTVSPRKFRKAALYSSLLVGAVFVLLDLIAVSTLGPDLFYRSFYPLLTSFQLIRIADFIDNLDPFVVTTFVTGGLFKIILYAYAACTTITLQWKTENHRAVIIPVALLIWFISIYTAKNIASHIFVGLKVVPWIIELPLFVVIPLVIFILNGVFRKRSVGS</sequence>
<keyword evidence="6 8" id="KW-1133">Transmembrane helix</keyword>
<evidence type="ECO:0000313" key="10">
    <source>
        <dbReference type="Proteomes" id="UP000653578"/>
    </source>
</evidence>
<organism evidence="9 10">
    <name type="scientific">Paenibacillus plantarum</name>
    <dbReference type="NCBI Taxonomy" id="2654975"/>
    <lineage>
        <taxon>Bacteria</taxon>
        <taxon>Bacillati</taxon>
        <taxon>Bacillota</taxon>
        <taxon>Bacilli</taxon>
        <taxon>Bacillales</taxon>
        <taxon>Paenibacillaceae</taxon>
        <taxon>Paenibacillus</taxon>
    </lineage>
</organism>
<feature type="transmembrane region" description="Helical" evidence="8">
    <location>
        <begin position="151"/>
        <end position="170"/>
    </location>
</feature>
<feature type="transmembrane region" description="Helical" evidence="8">
    <location>
        <begin position="44"/>
        <end position="62"/>
    </location>
</feature>
<keyword evidence="4" id="KW-0309">Germination</keyword>
<dbReference type="NCBIfam" id="TIGR00912">
    <property type="entry name" value="2A0309"/>
    <property type="match status" value="1"/>
</dbReference>
<evidence type="ECO:0000256" key="1">
    <source>
        <dbReference type="ARBA" id="ARBA00004141"/>
    </source>
</evidence>
<protein>
    <submittedName>
        <fullName evidence="9">GerAB/ArcD/ProY family transporter</fullName>
    </submittedName>
</protein>
<comment type="subcellular location">
    <subcellularLocation>
        <location evidence="1">Membrane</location>
        <topology evidence="1">Multi-pass membrane protein</topology>
    </subcellularLocation>
</comment>
<feature type="transmembrane region" description="Helical" evidence="8">
    <location>
        <begin position="120"/>
        <end position="139"/>
    </location>
</feature>
<feature type="transmembrane region" description="Helical" evidence="8">
    <location>
        <begin position="223"/>
        <end position="246"/>
    </location>
</feature>
<feature type="transmembrane region" description="Helical" evidence="8">
    <location>
        <begin position="277"/>
        <end position="301"/>
    </location>
</feature>
<keyword evidence="3" id="KW-0813">Transport</keyword>
<gene>
    <name evidence="9" type="ORF">GC096_20720</name>
</gene>
<feature type="transmembrane region" description="Helical" evidence="8">
    <location>
        <begin position="313"/>
        <end position="333"/>
    </location>
</feature>
<dbReference type="Proteomes" id="UP000653578">
    <property type="component" value="Unassembled WGS sequence"/>
</dbReference>
<keyword evidence="10" id="KW-1185">Reference proteome</keyword>
<comment type="caution">
    <text evidence="9">The sequence shown here is derived from an EMBL/GenBank/DDBJ whole genome shotgun (WGS) entry which is preliminary data.</text>
</comment>
<name>A0ABX1XDD4_9BACL</name>
<keyword evidence="5 8" id="KW-0812">Transmembrane</keyword>
<feature type="transmembrane region" description="Helical" evidence="8">
    <location>
        <begin position="345"/>
        <end position="366"/>
    </location>
</feature>
<comment type="similarity">
    <text evidence="2">Belongs to the amino acid-polyamine-organocation (APC) superfamily. Spore germination protein (SGP) (TC 2.A.3.9) family.</text>
</comment>
<feature type="transmembrane region" description="Helical" evidence="8">
    <location>
        <begin position="190"/>
        <end position="211"/>
    </location>
</feature>
<dbReference type="PANTHER" id="PTHR34975">
    <property type="entry name" value="SPORE GERMINATION PROTEIN A2"/>
    <property type="match status" value="1"/>
</dbReference>
<feature type="transmembrane region" description="Helical" evidence="8">
    <location>
        <begin position="20"/>
        <end position="38"/>
    </location>
</feature>
<dbReference type="PANTHER" id="PTHR34975:SF2">
    <property type="entry name" value="SPORE GERMINATION PROTEIN A2"/>
    <property type="match status" value="1"/>
</dbReference>
<evidence type="ECO:0000256" key="7">
    <source>
        <dbReference type="ARBA" id="ARBA00023136"/>
    </source>
</evidence>
<evidence type="ECO:0000256" key="8">
    <source>
        <dbReference type="SAM" id="Phobius"/>
    </source>
</evidence>
<reference evidence="9 10" key="1">
    <citation type="submission" date="2019-10" db="EMBL/GenBank/DDBJ databases">
        <title>Description of Paenibacillus humi sp. nov.</title>
        <authorList>
            <person name="Carlier A."/>
            <person name="Qi S."/>
        </authorList>
    </citation>
    <scope>NUCLEOTIDE SEQUENCE [LARGE SCALE GENOMIC DNA]</scope>
    <source>
        <strain evidence="9 10">LMG 31461</strain>
    </source>
</reference>
<proteinExistence type="inferred from homology"/>
<accession>A0ABX1XDD4</accession>
<keyword evidence="7 8" id="KW-0472">Membrane</keyword>
<dbReference type="Pfam" id="PF03845">
    <property type="entry name" value="Spore_permease"/>
    <property type="match status" value="1"/>
</dbReference>
<dbReference type="EMBL" id="WHNY01000062">
    <property type="protein sequence ID" value="NOU66468.1"/>
    <property type="molecule type" value="Genomic_DNA"/>
</dbReference>
<feature type="transmembrane region" description="Helical" evidence="8">
    <location>
        <begin position="74"/>
        <end position="100"/>
    </location>
</feature>
<dbReference type="InterPro" id="IPR004761">
    <property type="entry name" value="Spore_GerAB"/>
</dbReference>
<evidence type="ECO:0000256" key="3">
    <source>
        <dbReference type="ARBA" id="ARBA00022448"/>
    </source>
</evidence>
<evidence type="ECO:0000313" key="9">
    <source>
        <dbReference type="EMBL" id="NOU66468.1"/>
    </source>
</evidence>